<evidence type="ECO:0000313" key="3">
    <source>
        <dbReference type="EMBL" id="ESA00836.1"/>
    </source>
</evidence>
<dbReference type="AlphaFoldDB" id="U9TBV3"/>
<proteinExistence type="predicted"/>
<dbReference type="GO" id="GO:0005525">
    <property type="term" value="F:GTP binding"/>
    <property type="evidence" value="ECO:0007669"/>
    <property type="project" value="InterPro"/>
</dbReference>
<dbReference type="GO" id="GO:0016539">
    <property type="term" value="P:intein-mediated protein splicing"/>
    <property type="evidence" value="ECO:0007669"/>
    <property type="project" value="InterPro"/>
</dbReference>
<dbReference type="InterPro" id="IPR050387">
    <property type="entry name" value="Hedgehog_Signaling"/>
</dbReference>
<dbReference type="GO" id="GO:0016540">
    <property type="term" value="P:protein autoprocessing"/>
    <property type="evidence" value="ECO:0007669"/>
    <property type="project" value="InterPro"/>
</dbReference>
<dbReference type="eggNOG" id="KOG3638">
    <property type="taxonomic scope" value="Eukaryota"/>
</dbReference>
<dbReference type="InterPro" id="IPR036844">
    <property type="entry name" value="Hint_dom_sf"/>
</dbReference>
<dbReference type="InterPro" id="IPR003587">
    <property type="entry name" value="Hint_dom_N"/>
</dbReference>
<accession>U9TBV3</accession>
<dbReference type="Gene3D" id="3.40.50.300">
    <property type="entry name" value="P-loop containing nucleotide triphosphate hydrolases"/>
    <property type="match status" value="1"/>
</dbReference>
<evidence type="ECO:0000259" key="2">
    <source>
        <dbReference type="PROSITE" id="PS51720"/>
    </source>
</evidence>
<dbReference type="Pfam" id="PF04548">
    <property type="entry name" value="AIG1"/>
    <property type="match status" value="1"/>
</dbReference>
<reference evidence="3" key="1">
    <citation type="submission" date="2013-07" db="EMBL/GenBank/DDBJ databases">
        <title>The genome of an arbuscular mycorrhizal fungus provides insights into the evolution of the oldest plant symbiosis.</title>
        <authorList>
            <consortium name="DOE Joint Genome Institute"/>
            <person name="Tisserant E."/>
            <person name="Malbreil M."/>
            <person name="Kuo A."/>
            <person name="Kohler A."/>
            <person name="Symeonidi A."/>
            <person name="Balestrini R."/>
            <person name="Charron P."/>
            <person name="Duensing N."/>
            <person name="Frei-dit-Frey N."/>
            <person name="Gianinazzi-Pearson V."/>
            <person name="Gilbert B."/>
            <person name="Handa Y."/>
            <person name="Hijri M."/>
            <person name="Kaul R."/>
            <person name="Kawaguchi M."/>
            <person name="Krajinski F."/>
            <person name="Lammers P."/>
            <person name="Lapierre D."/>
            <person name="Masclaux F.G."/>
            <person name="Murat C."/>
            <person name="Morin E."/>
            <person name="Ndikumana S."/>
            <person name="Pagni M."/>
            <person name="Petitpierre D."/>
            <person name="Requena N."/>
            <person name="Rosikiewicz P."/>
            <person name="Riley R."/>
            <person name="Saito K."/>
            <person name="San Clemente H."/>
            <person name="Shapiro H."/>
            <person name="van Tuinen D."/>
            <person name="Becard G."/>
            <person name="Bonfante P."/>
            <person name="Paszkowski U."/>
            <person name="Shachar-Hill Y."/>
            <person name="Young J.P."/>
            <person name="Sanders I.R."/>
            <person name="Henrissat B."/>
            <person name="Rensing S.A."/>
            <person name="Grigoriev I.V."/>
            <person name="Corradi N."/>
            <person name="Roux C."/>
            <person name="Martin F."/>
        </authorList>
    </citation>
    <scope>NUCLEOTIDE SEQUENCE</scope>
    <source>
        <strain evidence="3">DAOM 197198</strain>
    </source>
</reference>
<dbReference type="SUPFAM" id="SSF52540">
    <property type="entry name" value="P-loop containing nucleoside triphosphate hydrolases"/>
    <property type="match status" value="1"/>
</dbReference>
<name>U9TBV3_RHIID</name>
<dbReference type="InterPro" id="IPR006703">
    <property type="entry name" value="G_AIG1"/>
</dbReference>
<dbReference type="VEuPathDB" id="FungiDB:RhiirFUN_023075"/>
<dbReference type="PROSITE" id="PS51720">
    <property type="entry name" value="G_AIG1"/>
    <property type="match status" value="1"/>
</dbReference>
<keyword evidence="1" id="KW-0547">Nucleotide-binding</keyword>
<dbReference type="CDD" id="cd00081">
    <property type="entry name" value="Hint"/>
    <property type="match status" value="1"/>
</dbReference>
<dbReference type="SMART" id="SM00306">
    <property type="entry name" value="HintN"/>
    <property type="match status" value="1"/>
</dbReference>
<protein>
    <recommendedName>
        <fullName evidence="2">AIG1-type G domain-containing protein</fullName>
    </recommendedName>
</protein>
<sequence>MTLDLRRRILTDPYSSAPAILIIGKTGSGKSTLANKLFEDDEKFKTSDSRESCTQFCQCDLIKLHDDECIEYNLVDTPGIFDVRKPNDETLKEIARSIVQCSHGTIAIFKYSKYSFIVNFQEWGKDTLEQKATTDVILKFLGEKESSRHMIVVFTKCNKKQTEDRYKMEDDFGDYFKTFLEKVGNRWVIFPNPEIFDKPNDPVVERHMNDLKYYIKMMPKPYTTELFEKVRIAREKELQEIESNEKKTGVVETNKKIDAGINAAKEGFEDNGGGCFSLYSKVILADGKRIEVSQLNIGDKVFCGEKNGKLIFSEIYAVIHTDNQTTTQYQRIDYLKSDGTKGVLRLTPKHHLFVSQGKTIFAEDVRAYETELLLFDGKKLIPVIPHRVTKEWEVGYTAPLTQSGKIVVDDILCSCYAVAPPYQQVINFVMISFRFYLWIIPNPDCKKEIHPYIRYLKRGQWILEQIDYFNTIVKRA</sequence>
<dbReference type="HOGENOM" id="CLU_021867_1_0_1"/>
<evidence type="ECO:0000256" key="1">
    <source>
        <dbReference type="ARBA" id="ARBA00022741"/>
    </source>
</evidence>
<dbReference type="Gene3D" id="2.170.16.10">
    <property type="entry name" value="Hedgehog/Intein (Hint) domain"/>
    <property type="match status" value="1"/>
</dbReference>
<dbReference type="PANTHER" id="PTHR11889">
    <property type="entry name" value="HEDGEHOG"/>
    <property type="match status" value="1"/>
</dbReference>
<dbReference type="PROSITE" id="PS50817">
    <property type="entry name" value="INTEIN_N_TER"/>
    <property type="match status" value="1"/>
</dbReference>
<gene>
    <name evidence="3" type="ORF">GLOINDRAFT_8117</name>
</gene>
<dbReference type="Pfam" id="PF01079">
    <property type="entry name" value="Hint"/>
    <property type="match status" value="1"/>
</dbReference>
<dbReference type="InterPro" id="IPR001767">
    <property type="entry name" value="Hedgehog_Hint"/>
</dbReference>
<dbReference type="InterPro" id="IPR027417">
    <property type="entry name" value="P-loop_NTPase"/>
</dbReference>
<dbReference type="InterPro" id="IPR006141">
    <property type="entry name" value="Intein_N"/>
</dbReference>
<feature type="domain" description="AIG1-type G" evidence="2">
    <location>
        <begin position="15"/>
        <end position="231"/>
    </location>
</feature>
<dbReference type="PANTHER" id="PTHR11889:SF31">
    <property type="entry name" value="PROTEIN HEDGEHOG"/>
    <property type="match status" value="1"/>
</dbReference>
<dbReference type="EMBL" id="KI296926">
    <property type="protein sequence ID" value="ESA00836.1"/>
    <property type="molecule type" value="Genomic_DNA"/>
</dbReference>
<dbReference type="SUPFAM" id="SSF51294">
    <property type="entry name" value="Hedgehog/intein (Hint) domain"/>
    <property type="match status" value="1"/>
</dbReference>
<organism evidence="3">
    <name type="scientific">Rhizophagus irregularis (strain DAOM 181602 / DAOM 197198 / MUCL 43194)</name>
    <name type="common">Arbuscular mycorrhizal fungus</name>
    <name type="synonym">Glomus intraradices</name>
    <dbReference type="NCBI Taxonomy" id="747089"/>
    <lineage>
        <taxon>Eukaryota</taxon>
        <taxon>Fungi</taxon>
        <taxon>Fungi incertae sedis</taxon>
        <taxon>Mucoromycota</taxon>
        <taxon>Glomeromycotina</taxon>
        <taxon>Glomeromycetes</taxon>
        <taxon>Glomerales</taxon>
        <taxon>Glomeraceae</taxon>
        <taxon>Rhizophagus</taxon>
    </lineage>
</organism>